<dbReference type="InterPro" id="IPR050375">
    <property type="entry name" value="MFS_TsgA-like"/>
</dbReference>
<dbReference type="Gene3D" id="1.20.1250.20">
    <property type="entry name" value="MFS general substrate transporter like domains"/>
    <property type="match status" value="2"/>
</dbReference>
<keyword evidence="3" id="KW-1003">Cell membrane</keyword>
<organism evidence="9 10">
    <name type="scientific">Sulfobacillus acidophilus</name>
    <dbReference type="NCBI Taxonomy" id="53633"/>
    <lineage>
        <taxon>Bacteria</taxon>
        <taxon>Bacillati</taxon>
        <taxon>Bacillota</taxon>
        <taxon>Clostridia</taxon>
        <taxon>Eubacteriales</taxon>
        <taxon>Clostridiales Family XVII. Incertae Sedis</taxon>
        <taxon>Sulfobacillus</taxon>
    </lineage>
</organism>
<evidence type="ECO:0000313" key="10">
    <source>
        <dbReference type="Proteomes" id="UP000765003"/>
    </source>
</evidence>
<evidence type="ECO:0000256" key="2">
    <source>
        <dbReference type="ARBA" id="ARBA00022448"/>
    </source>
</evidence>
<keyword evidence="5 7" id="KW-1133">Transmembrane helix</keyword>
<evidence type="ECO:0000313" key="9">
    <source>
        <dbReference type="EMBL" id="MBN4077300.1"/>
    </source>
</evidence>
<feature type="transmembrane region" description="Helical" evidence="7">
    <location>
        <begin position="362"/>
        <end position="380"/>
    </location>
</feature>
<protein>
    <submittedName>
        <fullName evidence="9">MFS transporter</fullName>
    </submittedName>
</protein>
<feature type="transmembrane region" description="Helical" evidence="7">
    <location>
        <begin position="275"/>
        <end position="293"/>
    </location>
</feature>
<dbReference type="PANTHER" id="PTHR43702:SF3">
    <property type="entry name" value="PROTEIN TSGA"/>
    <property type="match status" value="1"/>
</dbReference>
<feature type="transmembrane region" description="Helical" evidence="7">
    <location>
        <begin position="330"/>
        <end position="350"/>
    </location>
</feature>
<feature type="transmembrane region" description="Helical" evidence="7">
    <location>
        <begin position="9"/>
        <end position="26"/>
    </location>
</feature>
<dbReference type="Proteomes" id="UP000765003">
    <property type="component" value="Unassembled WGS sequence"/>
</dbReference>
<dbReference type="PROSITE" id="PS50850">
    <property type="entry name" value="MFS"/>
    <property type="match status" value="1"/>
</dbReference>
<dbReference type="InterPro" id="IPR020846">
    <property type="entry name" value="MFS_dom"/>
</dbReference>
<dbReference type="SUPFAM" id="SSF103473">
    <property type="entry name" value="MFS general substrate transporter"/>
    <property type="match status" value="1"/>
</dbReference>
<feature type="transmembrane region" description="Helical" evidence="7">
    <location>
        <begin position="207"/>
        <end position="230"/>
    </location>
</feature>
<dbReference type="PANTHER" id="PTHR43702">
    <property type="entry name" value="L-FUCOSE-PROTON SYMPORTER"/>
    <property type="match status" value="1"/>
</dbReference>
<dbReference type="Pfam" id="PF07690">
    <property type="entry name" value="MFS_1"/>
    <property type="match status" value="1"/>
</dbReference>
<evidence type="ECO:0000259" key="8">
    <source>
        <dbReference type="PROSITE" id="PS50850"/>
    </source>
</evidence>
<feature type="transmembrane region" description="Helical" evidence="7">
    <location>
        <begin position="250"/>
        <end position="268"/>
    </location>
</feature>
<feature type="transmembrane region" description="Helical" evidence="7">
    <location>
        <begin position="166"/>
        <end position="186"/>
    </location>
</feature>
<feature type="transmembrane region" description="Helical" evidence="7">
    <location>
        <begin position="46"/>
        <end position="68"/>
    </location>
</feature>
<evidence type="ECO:0000256" key="1">
    <source>
        <dbReference type="ARBA" id="ARBA00004429"/>
    </source>
</evidence>
<keyword evidence="4 7" id="KW-0812">Transmembrane</keyword>
<evidence type="ECO:0000256" key="3">
    <source>
        <dbReference type="ARBA" id="ARBA00022475"/>
    </source>
</evidence>
<evidence type="ECO:0000256" key="5">
    <source>
        <dbReference type="ARBA" id="ARBA00022989"/>
    </source>
</evidence>
<dbReference type="InterPro" id="IPR011701">
    <property type="entry name" value="MFS"/>
</dbReference>
<keyword evidence="2" id="KW-0813">Transport</keyword>
<keyword evidence="6 7" id="KW-0472">Membrane</keyword>
<evidence type="ECO:0000256" key="4">
    <source>
        <dbReference type="ARBA" id="ARBA00022692"/>
    </source>
</evidence>
<dbReference type="InterPro" id="IPR036259">
    <property type="entry name" value="MFS_trans_sf"/>
</dbReference>
<comment type="subcellular location">
    <subcellularLocation>
        <location evidence="1">Cell inner membrane</location>
        <topology evidence="1">Multi-pass membrane protein</topology>
    </subcellularLocation>
</comment>
<reference evidence="9" key="1">
    <citation type="submission" date="2021-02" db="EMBL/GenBank/DDBJ databases">
        <title>Activity-based single-cell genomes from oceanic crustal fluid captures similar information to metagenomic and metatranscriptomic surveys with orders of magnitude less sampling.</title>
        <authorList>
            <person name="D'Angelo T.S."/>
            <person name="Orcutt B.N."/>
        </authorList>
    </citation>
    <scope>NUCLEOTIDE SEQUENCE [LARGE SCALE GENOMIC DNA]</scope>
    <source>
        <strain evidence="9">AH-315-E05</strain>
    </source>
</reference>
<comment type="caution">
    <text evidence="9">The sequence shown here is derived from an EMBL/GenBank/DDBJ whole genome shotgun (WGS) entry which is preliminary data.</text>
</comment>
<sequence>MQAIKAKQIFIFICTFFFLCGFTTTLNDTIIPFLQDKMALSYAKIMLIQLSFYLGYFSLSPLSIYFVNNIKHSKILFFSILGGSLGCFLLVIFTLSNFYFGILSAIYIIGASIASLQVLGNALVIWLGDKKSSASRLTLVQSFTSVGMVIAPIFGAKFILEGANMAACYFLMSFLWLILAFATLFIDIPSKKQEETKYSSEKIVSSTLLWGFFAIFFCVGAEVTIGSFLVKFLQDEKVASLPQVLADEMTSIYWFGLMVGRILGYFVLKKYNSAKVLFTNSLIALCFIFTAAFNFGYLAAGAILVVGLFNSILFPTIFSLSLNENKATSIACSILVMGNIGGAIIPLIQGAIADNIGLHNSFFFPIICYIYILFFALRFIKQKTVLKQKTALAN</sequence>
<feature type="transmembrane region" description="Helical" evidence="7">
    <location>
        <begin position="106"/>
        <end position="127"/>
    </location>
</feature>
<accession>A0ABS3AW76</accession>
<feature type="transmembrane region" description="Helical" evidence="7">
    <location>
        <begin position="75"/>
        <end position="100"/>
    </location>
</feature>
<feature type="transmembrane region" description="Helical" evidence="7">
    <location>
        <begin position="299"/>
        <end position="318"/>
    </location>
</feature>
<keyword evidence="10" id="KW-1185">Reference proteome</keyword>
<evidence type="ECO:0000256" key="6">
    <source>
        <dbReference type="ARBA" id="ARBA00023136"/>
    </source>
</evidence>
<feature type="domain" description="Major facilitator superfamily (MFS) profile" evidence="8">
    <location>
        <begin position="9"/>
        <end position="384"/>
    </location>
</feature>
<evidence type="ECO:0000256" key="7">
    <source>
        <dbReference type="SAM" id="Phobius"/>
    </source>
</evidence>
<proteinExistence type="predicted"/>
<dbReference type="EMBL" id="JAFITA010000001">
    <property type="protein sequence ID" value="MBN4077300.1"/>
    <property type="molecule type" value="Genomic_DNA"/>
</dbReference>
<gene>
    <name evidence="9" type="ORF">JYT19_00145</name>
</gene>
<name>A0ABS3AW76_9FIRM</name>
<feature type="transmembrane region" description="Helical" evidence="7">
    <location>
        <begin position="139"/>
        <end position="160"/>
    </location>
</feature>